<dbReference type="Gramene" id="OB02G26220.1">
    <property type="protein sequence ID" value="OB02G26220.1"/>
    <property type="gene ID" value="OB02G26220"/>
</dbReference>
<dbReference type="Proteomes" id="UP000006038">
    <property type="component" value="Unassembled WGS sequence"/>
</dbReference>
<feature type="chain" id="PRO_5003772579" evidence="1">
    <location>
        <begin position="25"/>
        <end position="93"/>
    </location>
</feature>
<name>J3LDA5_ORYBR</name>
<reference evidence="2" key="1">
    <citation type="submission" date="2013-04" db="UniProtKB">
        <authorList>
            <consortium name="EnsemblPlants"/>
        </authorList>
    </citation>
    <scope>IDENTIFICATION</scope>
</reference>
<proteinExistence type="predicted"/>
<dbReference type="EnsemblPlants" id="OB02G26220.1">
    <property type="protein sequence ID" value="OB02G26220.1"/>
    <property type="gene ID" value="OB02G26220"/>
</dbReference>
<dbReference type="HOGENOM" id="CLU_2403163_0_0_1"/>
<keyword evidence="3" id="KW-1185">Reference proteome</keyword>
<dbReference type="AlphaFoldDB" id="J3LDA5"/>
<evidence type="ECO:0000256" key="1">
    <source>
        <dbReference type="SAM" id="SignalP"/>
    </source>
</evidence>
<organism evidence="2">
    <name type="scientific">Oryza brachyantha</name>
    <name type="common">malo sina</name>
    <dbReference type="NCBI Taxonomy" id="4533"/>
    <lineage>
        <taxon>Eukaryota</taxon>
        <taxon>Viridiplantae</taxon>
        <taxon>Streptophyta</taxon>
        <taxon>Embryophyta</taxon>
        <taxon>Tracheophyta</taxon>
        <taxon>Spermatophyta</taxon>
        <taxon>Magnoliopsida</taxon>
        <taxon>Liliopsida</taxon>
        <taxon>Poales</taxon>
        <taxon>Poaceae</taxon>
        <taxon>BOP clade</taxon>
        <taxon>Oryzoideae</taxon>
        <taxon>Oryzeae</taxon>
        <taxon>Oryzinae</taxon>
        <taxon>Oryza</taxon>
    </lineage>
</organism>
<accession>J3LDA5</accession>
<evidence type="ECO:0000313" key="2">
    <source>
        <dbReference type="EnsemblPlants" id="OB02G26220.1"/>
    </source>
</evidence>
<sequence length="93" mass="9579">MAGGRASAVLLLLLLVVAVAGATATATAASSSSSSPQVVGTAAADDMEHVKGMMECMIGCFTQDLNYDNRPRSLRTYKNHTNGSCKIAFSPVA</sequence>
<feature type="signal peptide" evidence="1">
    <location>
        <begin position="1"/>
        <end position="24"/>
    </location>
</feature>
<keyword evidence="1" id="KW-0732">Signal</keyword>
<protein>
    <submittedName>
        <fullName evidence="2">Uncharacterized protein</fullName>
    </submittedName>
</protein>
<evidence type="ECO:0000313" key="3">
    <source>
        <dbReference type="Proteomes" id="UP000006038"/>
    </source>
</evidence>